<keyword evidence="1" id="KW-1133">Transmembrane helix</keyword>
<dbReference type="Proteomes" id="UP000256519">
    <property type="component" value="Unassembled WGS sequence"/>
</dbReference>
<evidence type="ECO:0000256" key="1">
    <source>
        <dbReference type="SAM" id="Phobius"/>
    </source>
</evidence>
<evidence type="ECO:0000313" key="3">
    <source>
        <dbReference type="Proteomes" id="UP000256519"/>
    </source>
</evidence>
<gene>
    <name evidence="2" type="ORF">C3744_15835</name>
</gene>
<evidence type="ECO:0000313" key="2">
    <source>
        <dbReference type="EMBL" id="RDZ13380.1"/>
    </source>
</evidence>
<accession>A0A3D8X0P2</accession>
<keyword evidence="1" id="KW-0812">Transmembrane</keyword>
<sequence>MKELNLNFMIISLLCLASYYLFRVGAYFLARKYVDKTSEGSVLNWTVNVLVRGGKKMEFSDYVTWAGFCILLYLM</sequence>
<dbReference type="RefSeq" id="WP_116075249.1">
    <property type="nucleotide sequence ID" value="NZ_CP187630.1"/>
</dbReference>
<reference evidence="2" key="1">
    <citation type="journal article" date="2018" name="Appl. Environ. Microbiol.">
        <title>Antimicrobial susceptibility testing and tentative epidemiological cut-off values of five Bacillus species relevant for use as animal feed additives or for plant protection.</title>
        <authorList>
            <person name="Agerso Y."/>
            <person name="Stuer-Lauridsen B."/>
            <person name="Bjerre K."/>
            <person name="Jensen M.G."/>
            <person name="Johansen E."/>
            <person name="Bennedsen M."/>
            <person name="Brockmann E."/>
            <person name="Nielsen B."/>
        </authorList>
    </citation>
    <scope>NUCLEOTIDE SEQUENCE [LARGE SCALE GENOMIC DNA]</scope>
    <source>
        <strain evidence="2">CHCC20162</strain>
    </source>
</reference>
<feature type="transmembrane region" description="Helical" evidence="1">
    <location>
        <begin position="6"/>
        <end position="30"/>
    </location>
</feature>
<organism evidence="2 3">
    <name type="scientific">Priestia megaterium</name>
    <name type="common">Bacillus megaterium</name>
    <dbReference type="NCBI Taxonomy" id="1404"/>
    <lineage>
        <taxon>Bacteria</taxon>
        <taxon>Bacillati</taxon>
        <taxon>Bacillota</taxon>
        <taxon>Bacilli</taxon>
        <taxon>Bacillales</taxon>
        <taxon>Bacillaceae</taxon>
        <taxon>Priestia</taxon>
    </lineage>
</organism>
<name>A0A3D8X0P2_PRIMG</name>
<comment type="caution">
    <text evidence="2">The sequence shown here is derived from an EMBL/GenBank/DDBJ whole genome shotgun (WGS) entry which is preliminary data.</text>
</comment>
<protein>
    <submittedName>
        <fullName evidence="2">Uncharacterized protein</fullName>
    </submittedName>
</protein>
<keyword evidence="1" id="KW-0472">Membrane</keyword>
<dbReference type="EMBL" id="PQWM01000013">
    <property type="protein sequence ID" value="RDZ13380.1"/>
    <property type="molecule type" value="Genomic_DNA"/>
</dbReference>
<proteinExistence type="predicted"/>
<dbReference type="AlphaFoldDB" id="A0A3D8X0P2"/>